<keyword evidence="3" id="KW-1185">Reference proteome</keyword>
<dbReference type="Proteomes" id="UP000550707">
    <property type="component" value="Unassembled WGS sequence"/>
</dbReference>
<dbReference type="InParanoid" id="A0A7J8ERX1"/>
<evidence type="ECO:0000313" key="2">
    <source>
        <dbReference type="EMBL" id="KAF6438055.1"/>
    </source>
</evidence>
<protein>
    <submittedName>
        <fullName evidence="2">Uncharacterized protein</fullName>
    </submittedName>
</protein>
<evidence type="ECO:0000313" key="3">
    <source>
        <dbReference type="Proteomes" id="UP000550707"/>
    </source>
</evidence>
<reference evidence="2 3" key="1">
    <citation type="journal article" date="2020" name="Nature">
        <title>Six reference-quality genomes reveal evolution of bat adaptations.</title>
        <authorList>
            <person name="Jebb D."/>
            <person name="Huang Z."/>
            <person name="Pippel M."/>
            <person name="Hughes G.M."/>
            <person name="Lavrichenko K."/>
            <person name="Devanna P."/>
            <person name="Winkler S."/>
            <person name="Jermiin L.S."/>
            <person name="Skirmuntt E.C."/>
            <person name="Katzourakis A."/>
            <person name="Burkitt-Gray L."/>
            <person name="Ray D.A."/>
            <person name="Sullivan K.A.M."/>
            <person name="Roscito J.G."/>
            <person name="Kirilenko B.M."/>
            <person name="Davalos L.M."/>
            <person name="Corthals A.P."/>
            <person name="Power M.L."/>
            <person name="Jones G."/>
            <person name="Ransome R.D."/>
            <person name="Dechmann D.K.N."/>
            <person name="Locatelli A.G."/>
            <person name="Puechmaille S.J."/>
            <person name="Fedrigo O."/>
            <person name="Jarvis E.D."/>
            <person name="Hiller M."/>
            <person name="Vernes S.C."/>
            <person name="Myers E.W."/>
            <person name="Teeling E.C."/>
        </authorList>
    </citation>
    <scope>NUCLEOTIDE SEQUENCE [LARGE SCALE GENOMIC DNA]</scope>
    <source>
        <strain evidence="2">MMolMol1</strain>
        <tissue evidence="2">Muscle</tissue>
    </source>
</reference>
<sequence length="126" mass="14498">MDHSFIQPSLSKSNHTPDTVLLPEIQRARNSPSPQEPTGRWDRMAGIQAICTPFPRSWDRRYRRSWGNLRGPNMDGAEGSHCFCIFYFPSQTLEGCSHRHQAKAAALQVLSTQVSRYYRTTHSQHR</sequence>
<proteinExistence type="predicted"/>
<feature type="region of interest" description="Disordered" evidence="1">
    <location>
        <begin position="1"/>
        <end position="40"/>
    </location>
</feature>
<name>A0A7J8ERX1_MOLMO</name>
<organism evidence="2 3">
    <name type="scientific">Molossus molossus</name>
    <name type="common">Pallas' mastiff bat</name>
    <name type="synonym">Vespertilio molossus</name>
    <dbReference type="NCBI Taxonomy" id="27622"/>
    <lineage>
        <taxon>Eukaryota</taxon>
        <taxon>Metazoa</taxon>
        <taxon>Chordata</taxon>
        <taxon>Craniata</taxon>
        <taxon>Vertebrata</taxon>
        <taxon>Euteleostomi</taxon>
        <taxon>Mammalia</taxon>
        <taxon>Eutheria</taxon>
        <taxon>Laurasiatheria</taxon>
        <taxon>Chiroptera</taxon>
        <taxon>Yangochiroptera</taxon>
        <taxon>Molossidae</taxon>
        <taxon>Molossus</taxon>
    </lineage>
</organism>
<comment type="caution">
    <text evidence="2">The sequence shown here is derived from an EMBL/GenBank/DDBJ whole genome shotgun (WGS) entry which is preliminary data.</text>
</comment>
<dbReference type="AlphaFoldDB" id="A0A7J8ERX1"/>
<gene>
    <name evidence="2" type="ORF">HJG59_008745</name>
</gene>
<accession>A0A7J8ERX1</accession>
<evidence type="ECO:0000256" key="1">
    <source>
        <dbReference type="SAM" id="MobiDB-lite"/>
    </source>
</evidence>
<dbReference type="EMBL" id="JACASF010000013">
    <property type="protein sequence ID" value="KAF6438055.1"/>
    <property type="molecule type" value="Genomic_DNA"/>
</dbReference>
<feature type="compositionally biased region" description="Polar residues" evidence="1">
    <location>
        <begin position="1"/>
        <end position="17"/>
    </location>
</feature>